<evidence type="ECO:0000313" key="9">
    <source>
        <dbReference type="EMBL" id="PMD37496.1"/>
    </source>
</evidence>
<evidence type="ECO:0000259" key="7">
    <source>
        <dbReference type="Pfam" id="PF13086"/>
    </source>
</evidence>
<dbReference type="Pfam" id="PF13086">
    <property type="entry name" value="AAA_11"/>
    <property type="match status" value="1"/>
</dbReference>
<keyword evidence="5" id="KW-0067">ATP-binding</keyword>
<dbReference type="STRING" id="1149755.A0A2J6RG48"/>
<dbReference type="InterPro" id="IPR041679">
    <property type="entry name" value="DNA2/NAM7-like_C"/>
</dbReference>
<dbReference type="Pfam" id="PF13087">
    <property type="entry name" value="AAA_12"/>
    <property type="match status" value="1"/>
</dbReference>
<accession>A0A2J6RG48</accession>
<dbReference type="GO" id="GO:0016787">
    <property type="term" value="F:hydrolase activity"/>
    <property type="evidence" value="ECO:0007669"/>
    <property type="project" value="UniProtKB-KW"/>
</dbReference>
<keyword evidence="10" id="KW-1185">Reference proteome</keyword>
<dbReference type="InterPro" id="IPR027417">
    <property type="entry name" value="P-loop_NTPase"/>
</dbReference>
<evidence type="ECO:0000313" key="10">
    <source>
        <dbReference type="Proteomes" id="UP000235786"/>
    </source>
</evidence>
<gene>
    <name evidence="9" type="ORF">L207DRAFT_636183</name>
</gene>
<evidence type="ECO:0000256" key="3">
    <source>
        <dbReference type="ARBA" id="ARBA00022801"/>
    </source>
</evidence>
<feature type="compositionally biased region" description="Basic and acidic residues" evidence="6">
    <location>
        <begin position="8"/>
        <end position="18"/>
    </location>
</feature>
<dbReference type="GO" id="GO:0043139">
    <property type="term" value="F:5'-3' DNA helicase activity"/>
    <property type="evidence" value="ECO:0007669"/>
    <property type="project" value="TreeGrafter"/>
</dbReference>
<dbReference type="Proteomes" id="UP000235786">
    <property type="component" value="Unassembled WGS sequence"/>
</dbReference>
<evidence type="ECO:0000256" key="6">
    <source>
        <dbReference type="SAM" id="MobiDB-lite"/>
    </source>
</evidence>
<evidence type="ECO:0008006" key="11">
    <source>
        <dbReference type="Google" id="ProtNLM"/>
    </source>
</evidence>
<dbReference type="AlphaFoldDB" id="A0A2J6RG48"/>
<dbReference type="OrthoDB" id="3564945at2759"/>
<organism evidence="9 10">
    <name type="scientific">Hyaloscypha variabilis (strain UAMH 11265 / GT02V1 / F)</name>
    <name type="common">Meliniomyces variabilis</name>
    <dbReference type="NCBI Taxonomy" id="1149755"/>
    <lineage>
        <taxon>Eukaryota</taxon>
        <taxon>Fungi</taxon>
        <taxon>Dikarya</taxon>
        <taxon>Ascomycota</taxon>
        <taxon>Pezizomycotina</taxon>
        <taxon>Leotiomycetes</taxon>
        <taxon>Helotiales</taxon>
        <taxon>Hyaloscyphaceae</taxon>
        <taxon>Hyaloscypha</taxon>
        <taxon>Hyaloscypha variabilis</taxon>
    </lineage>
</organism>
<feature type="domain" description="DNA2/NAM7 helicase helicase" evidence="7">
    <location>
        <begin position="638"/>
        <end position="891"/>
    </location>
</feature>
<feature type="compositionally biased region" description="Gly residues" evidence="6">
    <location>
        <begin position="68"/>
        <end position="77"/>
    </location>
</feature>
<dbReference type="InterPro" id="IPR050534">
    <property type="entry name" value="Coronavir_polyprotein_1ab"/>
</dbReference>
<evidence type="ECO:0000256" key="1">
    <source>
        <dbReference type="ARBA" id="ARBA00007913"/>
    </source>
</evidence>
<reference evidence="9 10" key="1">
    <citation type="submission" date="2016-04" db="EMBL/GenBank/DDBJ databases">
        <title>A degradative enzymes factory behind the ericoid mycorrhizal symbiosis.</title>
        <authorList>
            <consortium name="DOE Joint Genome Institute"/>
            <person name="Martino E."/>
            <person name="Morin E."/>
            <person name="Grelet G."/>
            <person name="Kuo A."/>
            <person name="Kohler A."/>
            <person name="Daghino S."/>
            <person name="Barry K."/>
            <person name="Choi C."/>
            <person name="Cichocki N."/>
            <person name="Clum A."/>
            <person name="Copeland A."/>
            <person name="Hainaut M."/>
            <person name="Haridas S."/>
            <person name="Labutti K."/>
            <person name="Lindquist E."/>
            <person name="Lipzen A."/>
            <person name="Khouja H.-R."/>
            <person name="Murat C."/>
            <person name="Ohm R."/>
            <person name="Olson A."/>
            <person name="Spatafora J."/>
            <person name="Veneault-Fourrey C."/>
            <person name="Henrissat B."/>
            <person name="Grigoriev I."/>
            <person name="Martin F."/>
            <person name="Perotto S."/>
        </authorList>
    </citation>
    <scope>NUCLEOTIDE SEQUENCE [LARGE SCALE GENOMIC DNA]</scope>
    <source>
        <strain evidence="9 10">F</strain>
    </source>
</reference>
<sequence length="1257" mass="139429">MSGNGGARSDKKDKKDNKTTQGPGDIRDMTRSQPVPVPTPKIVTRNATSADSAAGPASTPANQFQKGPMGGARGGRQGYRATQEAAEAAAKNASLDVPMGDGSTSNASRGSQRGRGNAFRGSRGGIRRHGTQGRSAFAAASVASAQIDYAALIAKHFDGTRRAGDLPHTEGSKFKKWAQQDRTVLAIPQPSSGSNIKQQLFGTALRLPMTMSYNVFSQNPSINLHIRDGQDAAYFPINVEMLDKNPADDKRIVTRVKISGDELDPVRLDKKVKEVGCTVDMYMLQDMIKMGNKAKDPKAKGLELMSIALPAGFNLWLKRCSSKSAPDNSDNFIRQVNASRRLLIVRENWYPQQHLDPYFDSLAARCVDSIYPFYRSMTKPENGSQFKDFIGKDSKGKLEHMQWMGNPLDMNAYTYFNPLGWFTSFKEYETVLSAEVIYDRETEKEVFNRIFSLTNQHEIRAFQRRDNHWVFHVRMSKGDEKNVPSISPGTSLTMTQVHVPAEFKIVPAKHGVESIMQIDKSTPTTLFPSHKGKVIDCPTEADFAFSCMIPDNTVDDFVNLAERKAIFSIELNRIPSDRQLEAIAGLATLDPESNLGKLLLAKDFTNLKERASLIEEYWSKLLANIQAALQNYERASECNVEQQKAVDLAFQGKTGITIVQGPPGTGKSTTVAFVAVKAAAMGAKVSVTAPANVPTRSLAAAVIMESQHYHAHLAESQGFTDGRLAADSFKMVFVPTRAQSGRELFDLLNFDAEESLEADDLLKKYSLASHLHDLAKKKSANGNADATAWLQTRAKLAKKEVLTQADKATWRKTALDWAPEVFRDPAVKIVMSTCNNHANEVLADWLPDVNIIDEAAFATEPDVLVPLNKAKLSAKMTALVGDHLQLTPVMPSFGQQVWGRQGKLSLFKRILDQLPQVPFVMLKENYRMHPEISEFPGLGYNGLLCNPLTQDEEALMWKAWKSFMQSVNIDKSRRIDSVFFDKANCETPSYRRMFFNTGGASGPKPGGNSLQNFANINWIVDLLNGFAKHMEDNNFEFVEEGLIIQVPYVAEKNELLRQIYLRCSEKVAKWVIVKTIDSNQGGQSPLSWLSLTPANPHHGSKIGFTDDWNRVTVALTRGKSSLCCFGNIDSWLSEFEVFWGKDKLENWALFMTDLLVKGSVYDLEKMSTAQTFALYRTYLPAHSGEIKRNSWTKQQPAAPAVKLHKEAQDTMSKSDADSVLKAKREAITKLAQLKAKANAALEEVRQARVPSSNMDTS</sequence>
<proteinExistence type="inferred from homology"/>
<feature type="compositionally biased region" description="Basic and acidic residues" evidence="6">
    <location>
        <begin position="1203"/>
        <end position="1215"/>
    </location>
</feature>
<comment type="similarity">
    <text evidence="1">Belongs to the DNA2/NAM7 helicase family.</text>
</comment>
<feature type="region of interest" description="Disordered" evidence="6">
    <location>
        <begin position="1"/>
        <end position="129"/>
    </location>
</feature>
<dbReference type="PANTHER" id="PTHR43788:SF8">
    <property type="entry name" value="DNA-BINDING PROTEIN SMUBP-2"/>
    <property type="match status" value="1"/>
</dbReference>
<dbReference type="GO" id="GO:0005524">
    <property type="term" value="F:ATP binding"/>
    <property type="evidence" value="ECO:0007669"/>
    <property type="project" value="UniProtKB-KW"/>
</dbReference>
<protein>
    <recommendedName>
        <fullName evidence="11">P-loop containing nucleoside triphosphate hydrolase protein</fullName>
    </recommendedName>
</protein>
<evidence type="ECO:0000256" key="2">
    <source>
        <dbReference type="ARBA" id="ARBA00022741"/>
    </source>
</evidence>
<keyword evidence="4" id="KW-0347">Helicase</keyword>
<dbReference type="EMBL" id="KZ613949">
    <property type="protein sequence ID" value="PMD37496.1"/>
    <property type="molecule type" value="Genomic_DNA"/>
</dbReference>
<keyword evidence="2" id="KW-0547">Nucleotide-binding</keyword>
<dbReference type="PANTHER" id="PTHR43788">
    <property type="entry name" value="DNA2/NAM7 HELICASE FAMILY MEMBER"/>
    <property type="match status" value="1"/>
</dbReference>
<keyword evidence="3" id="KW-0378">Hydrolase</keyword>
<dbReference type="InterPro" id="IPR041677">
    <property type="entry name" value="DNA2/NAM7_AAA_11"/>
</dbReference>
<feature type="compositionally biased region" description="Low complexity" evidence="6">
    <location>
        <begin position="78"/>
        <end position="90"/>
    </location>
</feature>
<dbReference type="SUPFAM" id="SSF52540">
    <property type="entry name" value="P-loop containing nucleoside triphosphate hydrolases"/>
    <property type="match status" value="1"/>
</dbReference>
<evidence type="ECO:0000256" key="5">
    <source>
        <dbReference type="ARBA" id="ARBA00022840"/>
    </source>
</evidence>
<feature type="region of interest" description="Disordered" evidence="6">
    <location>
        <begin position="1189"/>
        <end position="1215"/>
    </location>
</feature>
<evidence type="ECO:0000256" key="4">
    <source>
        <dbReference type="ARBA" id="ARBA00022806"/>
    </source>
</evidence>
<dbReference type="Gene3D" id="3.40.50.300">
    <property type="entry name" value="P-loop containing nucleotide triphosphate hydrolases"/>
    <property type="match status" value="2"/>
</dbReference>
<name>A0A2J6RG48_HYAVF</name>
<feature type="domain" description="DNA2/NAM7 helicase-like C-terminal" evidence="8">
    <location>
        <begin position="904"/>
        <end position="1128"/>
    </location>
</feature>
<feature type="compositionally biased region" description="Polar residues" evidence="6">
    <location>
        <begin position="102"/>
        <end position="111"/>
    </location>
</feature>
<evidence type="ECO:0000259" key="8">
    <source>
        <dbReference type="Pfam" id="PF13087"/>
    </source>
</evidence>